<protein>
    <recommendedName>
        <fullName evidence="3">GLPGLI family protein</fullName>
    </recommendedName>
</protein>
<dbReference type="KEGG" id="eao:BD94_0972"/>
<evidence type="ECO:0000313" key="2">
    <source>
        <dbReference type="Proteomes" id="UP000028933"/>
    </source>
</evidence>
<evidence type="ECO:0008006" key="3">
    <source>
        <dbReference type="Google" id="ProtNLM"/>
    </source>
</evidence>
<name>A0A077EBC6_9FLAO</name>
<dbReference type="Pfam" id="PF09697">
    <property type="entry name" value="Porph_ging"/>
    <property type="match status" value="1"/>
</dbReference>
<reference evidence="1 2" key="1">
    <citation type="journal article" date="2013" name="Lancet">
        <title>First case of E anophelis outbreak in an intensive-care unit.</title>
        <authorList>
            <person name="Teo J."/>
            <person name="Tan S.Y."/>
            <person name="Tay M."/>
            <person name="Ding Y."/>
            <person name="Kjelleberg S."/>
            <person name="Givskov M."/>
            <person name="Lin R.T."/>
            <person name="Yang L."/>
        </authorList>
    </citation>
    <scope>NUCLEOTIDE SEQUENCE [LARGE SCALE GENOMIC DNA]</scope>
    <source>
        <strain evidence="1 2">NUHP1</strain>
    </source>
</reference>
<dbReference type="eggNOG" id="ENOG5032Y7Q">
    <property type="taxonomic scope" value="Bacteria"/>
</dbReference>
<dbReference type="HOGENOM" id="CLU_066214_0_1_10"/>
<proteinExistence type="predicted"/>
<dbReference type="InterPro" id="IPR005901">
    <property type="entry name" value="GLPGLI"/>
</dbReference>
<dbReference type="Proteomes" id="UP000028933">
    <property type="component" value="Chromosome"/>
</dbReference>
<sequence length="232" mass="27236">MEITQSVKKFYDMDIYQHDSILAKKGGSGYMNTGFNQNLLKSKSDQINQTFHNIAYDDLYRLQSKDHFNWEITKEEKNEKGYQLQKAVTNFGGRKWTAWFTQNIPIPEGPYKFSGLPGLIVEIYDSQNHYHYELTKVTKLSKASDTTGILERQRGKKPIDITLATYQRLLLDHYIEPYKHLLSSESFSLYDANTKKEYTKTQELREAKTNEQSRIKKYYNPLELDKAVTYPE</sequence>
<gene>
    <name evidence="1" type="ORF">BD94_0972</name>
</gene>
<accession>A0A077EBC6</accession>
<organism evidence="1 2">
    <name type="scientific">Elizabethkingia anophelis NUHP1</name>
    <dbReference type="NCBI Taxonomy" id="1338011"/>
    <lineage>
        <taxon>Bacteria</taxon>
        <taxon>Pseudomonadati</taxon>
        <taxon>Bacteroidota</taxon>
        <taxon>Flavobacteriia</taxon>
        <taxon>Flavobacteriales</taxon>
        <taxon>Weeksellaceae</taxon>
        <taxon>Elizabethkingia</taxon>
    </lineage>
</organism>
<evidence type="ECO:0000313" key="1">
    <source>
        <dbReference type="EMBL" id="AIL44747.1"/>
    </source>
</evidence>
<dbReference type="EMBL" id="CP007547">
    <property type="protein sequence ID" value="AIL44747.1"/>
    <property type="molecule type" value="Genomic_DNA"/>
</dbReference>
<dbReference type="AlphaFoldDB" id="A0A077EBC6"/>
<dbReference type="NCBIfam" id="TIGR01200">
    <property type="entry name" value="GLPGLI"/>
    <property type="match status" value="1"/>
</dbReference>